<dbReference type="RefSeq" id="WP_152592617.1">
    <property type="nucleotide sequence ID" value="NZ_CP045228.1"/>
</dbReference>
<organism evidence="1 2">
    <name type="scientific">Nostoc sphaeroides CCNUC1</name>
    <dbReference type="NCBI Taxonomy" id="2653204"/>
    <lineage>
        <taxon>Bacteria</taxon>
        <taxon>Bacillati</taxon>
        <taxon>Cyanobacteriota</taxon>
        <taxon>Cyanophyceae</taxon>
        <taxon>Nostocales</taxon>
        <taxon>Nostocaceae</taxon>
        <taxon>Nostoc</taxon>
    </lineage>
</organism>
<dbReference type="AlphaFoldDB" id="A0A5P8WHP0"/>
<sequence length="68" mass="7580">MQRYRRHNFCTFGKKQADHETLLNLKHGSIKALGHADDFNEAQNPSNAVKITVSWSAQSLALTDSAPL</sequence>
<name>A0A5P8WHP0_9NOSO</name>
<proteinExistence type="predicted"/>
<accession>A0A5P8WHP0</accession>
<evidence type="ECO:0000313" key="2">
    <source>
        <dbReference type="Proteomes" id="UP000326678"/>
    </source>
</evidence>
<evidence type="ECO:0000313" key="1">
    <source>
        <dbReference type="EMBL" id="QFS52387.1"/>
    </source>
</evidence>
<protein>
    <submittedName>
        <fullName evidence="1">Uncharacterized protein</fullName>
    </submittedName>
</protein>
<gene>
    <name evidence="1" type="ORF">GXM_09881</name>
</gene>
<keyword evidence="2" id="KW-1185">Reference proteome</keyword>
<dbReference type="KEGG" id="nsh:GXM_09881"/>
<dbReference type="EMBL" id="CP045228">
    <property type="protein sequence ID" value="QFS52387.1"/>
    <property type="molecule type" value="Genomic_DNA"/>
</dbReference>
<reference evidence="1 2" key="1">
    <citation type="submission" date="2019-10" db="EMBL/GenBank/DDBJ databases">
        <title>Genomic and transcriptomic insights into the perfect genentic adaptation of a filamentous nitrogen-fixing cyanobacterium to rice fields.</title>
        <authorList>
            <person name="Chen Z."/>
        </authorList>
    </citation>
    <scope>NUCLEOTIDE SEQUENCE [LARGE SCALE GENOMIC DNA]</scope>
    <source>
        <strain evidence="1">CCNUC1</strain>
    </source>
</reference>
<dbReference type="Proteomes" id="UP000326678">
    <property type="component" value="Chromosome pGXM01"/>
</dbReference>